<accession>K1V7C1</accession>
<comment type="caution">
    <text evidence="2">The sequence shown here is derived from an EMBL/GenBank/DDBJ whole genome shotgun (WGS) entry which is preliminary data.</text>
</comment>
<gene>
    <name evidence="2" type="ORF">LEA_02021</name>
</gene>
<proteinExistence type="predicted"/>
<evidence type="ECO:0000256" key="1">
    <source>
        <dbReference type="SAM" id="Coils"/>
    </source>
</evidence>
<evidence type="ECO:0000313" key="2">
    <source>
        <dbReference type="EMBL" id="EKC79836.1"/>
    </source>
</evidence>
<keyword evidence="1" id="KW-0175">Coiled coil</keyword>
<reference evidence="2" key="1">
    <citation type="journal article" date="2013" name="Environ. Microbiol.">
        <title>Microbiota from the distal guts of lean and obese adolescents exhibit partial functional redundancy besides clear differences in community structure.</title>
        <authorList>
            <person name="Ferrer M."/>
            <person name="Ruiz A."/>
            <person name="Lanza F."/>
            <person name="Haange S.B."/>
            <person name="Oberbach A."/>
            <person name="Till H."/>
            <person name="Bargiela R."/>
            <person name="Campoy C."/>
            <person name="Segura M.T."/>
            <person name="Richter M."/>
            <person name="von Bergen M."/>
            <person name="Seifert J."/>
            <person name="Suarez A."/>
        </authorList>
    </citation>
    <scope>NUCLEOTIDE SEQUENCE</scope>
</reference>
<feature type="non-terminal residue" evidence="2">
    <location>
        <position position="138"/>
    </location>
</feature>
<name>K1V7C1_9ZZZZ</name>
<sequence>MLKRIVLKEIQAYTALFVDYQMIMEELCEMKVSYDQVIGYDTQISKLQEEYNRYYSLKASLGDDLKEGLISKEEFDDFRESYGRKCEELEQMIENQKKLVKQMFEGGVSATVQLEDWKKSLEIKELDRTLLALTVDKI</sequence>
<protein>
    <submittedName>
        <fullName evidence="2">Site-specific recombinase</fullName>
    </submittedName>
</protein>
<dbReference type="AlphaFoldDB" id="K1V7C1"/>
<organism evidence="2">
    <name type="scientific">human gut metagenome</name>
    <dbReference type="NCBI Taxonomy" id="408170"/>
    <lineage>
        <taxon>unclassified sequences</taxon>
        <taxon>metagenomes</taxon>
        <taxon>organismal metagenomes</taxon>
    </lineage>
</organism>
<dbReference type="EMBL" id="AJWY01001398">
    <property type="protein sequence ID" value="EKC79836.1"/>
    <property type="molecule type" value="Genomic_DNA"/>
</dbReference>
<feature type="coiled-coil region" evidence="1">
    <location>
        <begin position="79"/>
        <end position="106"/>
    </location>
</feature>